<gene>
    <name evidence="6" type="ORF">BEMITA_LOCUS2960</name>
</gene>
<evidence type="ECO:0000256" key="2">
    <source>
        <dbReference type="ARBA" id="ARBA00015575"/>
    </source>
</evidence>
<keyword evidence="7" id="KW-1185">Reference proteome</keyword>
<dbReference type="InterPro" id="IPR021625">
    <property type="entry name" value="PI31_Prot_N"/>
</dbReference>
<dbReference type="PANTHER" id="PTHR13266:SF1">
    <property type="entry name" value="PROTEASOME INHIBITOR PI31 SUBUNIT"/>
    <property type="match status" value="1"/>
</dbReference>
<dbReference type="Gene3D" id="3.40.1000.30">
    <property type="match status" value="1"/>
</dbReference>
<dbReference type="KEGG" id="btab:109030942"/>
<proteinExistence type="inferred from homology"/>
<evidence type="ECO:0000313" key="6">
    <source>
        <dbReference type="EMBL" id="CAH0383519.1"/>
    </source>
</evidence>
<feature type="region of interest" description="Disordered" evidence="4">
    <location>
        <begin position="252"/>
        <end position="294"/>
    </location>
</feature>
<evidence type="ECO:0000256" key="3">
    <source>
        <dbReference type="ARBA" id="ARBA00022942"/>
    </source>
</evidence>
<name>A0A9P0A3I5_BEMTA</name>
<dbReference type="PANTHER" id="PTHR13266">
    <property type="entry name" value="PROTEASOME INHIBITOR"/>
    <property type="match status" value="1"/>
</dbReference>
<dbReference type="AlphaFoldDB" id="A0A9P0A3I5"/>
<evidence type="ECO:0000259" key="5">
    <source>
        <dbReference type="Pfam" id="PF11566"/>
    </source>
</evidence>
<dbReference type="Pfam" id="PF11566">
    <property type="entry name" value="PI31_Prot_N"/>
    <property type="match status" value="1"/>
</dbReference>
<protein>
    <recommendedName>
        <fullName evidence="2">Proteasome inhibitor PI31 subunit</fullName>
    </recommendedName>
</protein>
<reference evidence="6" key="1">
    <citation type="submission" date="2021-12" db="EMBL/GenBank/DDBJ databases">
        <authorList>
            <person name="King R."/>
        </authorList>
    </citation>
    <scope>NUCLEOTIDE SEQUENCE</scope>
</reference>
<accession>A0A9P0A3I5</accession>
<dbReference type="GO" id="GO:0004866">
    <property type="term" value="F:endopeptidase inhibitor activity"/>
    <property type="evidence" value="ECO:0007669"/>
    <property type="project" value="InterPro"/>
</dbReference>
<dbReference type="GO" id="GO:0043161">
    <property type="term" value="P:proteasome-mediated ubiquitin-dependent protein catabolic process"/>
    <property type="evidence" value="ECO:0007669"/>
    <property type="project" value="InterPro"/>
</dbReference>
<feature type="compositionally biased region" description="Gly residues" evidence="4">
    <location>
        <begin position="261"/>
        <end position="272"/>
    </location>
</feature>
<dbReference type="Proteomes" id="UP001152759">
    <property type="component" value="Chromosome 10"/>
</dbReference>
<evidence type="ECO:0000256" key="1">
    <source>
        <dbReference type="ARBA" id="ARBA00006405"/>
    </source>
</evidence>
<dbReference type="InterPro" id="IPR045128">
    <property type="entry name" value="PI31-like"/>
</dbReference>
<feature type="domain" description="PI31 proteasome regulator N-terminal" evidence="5">
    <location>
        <begin position="15"/>
        <end position="149"/>
    </location>
</feature>
<dbReference type="GO" id="GO:0070628">
    <property type="term" value="F:proteasome binding"/>
    <property type="evidence" value="ECO:0007669"/>
    <property type="project" value="InterPro"/>
</dbReference>
<keyword evidence="3" id="KW-0647">Proteasome</keyword>
<evidence type="ECO:0000313" key="7">
    <source>
        <dbReference type="Proteomes" id="UP001152759"/>
    </source>
</evidence>
<organism evidence="6 7">
    <name type="scientific">Bemisia tabaci</name>
    <name type="common">Sweetpotato whitefly</name>
    <name type="synonym">Aleurodes tabaci</name>
    <dbReference type="NCBI Taxonomy" id="7038"/>
    <lineage>
        <taxon>Eukaryota</taxon>
        <taxon>Metazoa</taxon>
        <taxon>Ecdysozoa</taxon>
        <taxon>Arthropoda</taxon>
        <taxon>Hexapoda</taxon>
        <taxon>Insecta</taxon>
        <taxon>Pterygota</taxon>
        <taxon>Neoptera</taxon>
        <taxon>Paraneoptera</taxon>
        <taxon>Hemiptera</taxon>
        <taxon>Sternorrhyncha</taxon>
        <taxon>Aleyrodoidea</taxon>
        <taxon>Aleyrodidae</taxon>
        <taxon>Aleyrodinae</taxon>
        <taxon>Bemisia</taxon>
    </lineage>
</organism>
<evidence type="ECO:0000256" key="4">
    <source>
        <dbReference type="SAM" id="MobiDB-lite"/>
    </source>
</evidence>
<dbReference type="EMBL" id="OU963871">
    <property type="protein sequence ID" value="CAH0383519.1"/>
    <property type="molecule type" value="Genomic_DNA"/>
</dbReference>
<comment type="similarity">
    <text evidence="1">Belongs to the proteasome inhibitor PI31 family.</text>
</comment>
<sequence length="294" mass="31885">MATYFGLDLMFHIVEKDISKKSDVLLIFTHWLLSREGFKCIGLGHSETFKGDEPTSDVPPDGWNKDETYAVRYLKDGGLFILRGVKSNDDLVLNLLRVSDLEVASVAVNVNESVGELKGKIEEMIPKHAEVFSTLQKELIDPVNLKTSKSATTQTQKEDAASTTSTLTEPYGIPERRGGFPGLGRQPDHSDPFGVRQPGRSDPFTDPLRVGRSDLNPLARGGGMLFDPFGLPTQPNFGGGFPRPGFGMPGVPPGARYDPIGPGGIGPLGPGRGNRRTGPDPDHLPPPGYDDMFM</sequence>
<dbReference type="GO" id="GO:0000502">
    <property type="term" value="C:proteasome complex"/>
    <property type="evidence" value="ECO:0007669"/>
    <property type="project" value="UniProtKB-KW"/>
</dbReference>
<feature type="region of interest" description="Disordered" evidence="4">
    <location>
        <begin position="148"/>
        <end position="211"/>
    </location>
</feature>